<evidence type="ECO:0000313" key="2">
    <source>
        <dbReference type="EMBL" id="MBS6098713.1"/>
    </source>
</evidence>
<sequence length="209" mass="23439">ETILDNISFILRPGDKTAIIGQNDIQTTALIRALADDIDYEGTIKWGVTTSRSYLPKDNSKDFASGESILEWLRQFAEKGEDDDTFLRGFLGRMLFSGDEVNKSVSVLSGGEKVRVMLSKLMLLKSNVLLLDDPTNHLDLESISSLNDGVRDFKESVIFASHDHEFIQTIANHIVVVSKNGVIDRIDETYDEFLENEEVQAKVKALWAD</sequence>
<feature type="non-terminal residue" evidence="2">
    <location>
        <position position="1"/>
    </location>
</feature>
<reference evidence="2" key="1">
    <citation type="submission" date="2021-05" db="EMBL/GenBank/DDBJ databases">
        <title>Infant gut strain persistence is associated with maternal origin, phylogeny, and functional potential including surface adhesion and iron acquisition.</title>
        <authorList>
            <person name="Lou Y.C."/>
        </authorList>
    </citation>
    <scope>NUCLEOTIDE SEQUENCE</scope>
    <source>
        <strain evidence="2">L3_122_031G1_dasL3_122_031G1_maxbin2.maxbin.025s ta_sub</strain>
    </source>
</reference>
<dbReference type="PANTHER" id="PTHR42855:SF2">
    <property type="entry name" value="DRUG RESISTANCE ABC TRANSPORTER,ATP-BINDING PROTEIN"/>
    <property type="match status" value="1"/>
</dbReference>
<comment type="caution">
    <text evidence="2">The sequence shown here is derived from an EMBL/GenBank/DDBJ whole genome shotgun (WGS) entry which is preliminary data.</text>
</comment>
<accession>A0A943M0W8</accession>
<dbReference type="Gene3D" id="3.40.50.300">
    <property type="entry name" value="P-loop containing nucleotide triphosphate hydrolases"/>
    <property type="match status" value="1"/>
</dbReference>
<keyword evidence="2" id="KW-0067">ATP-binding</keyword>
<dbReference type="GO" id="GO:0016887">
    <property type="term" value="F:ATP hydrolysis activity"/>
    <property type="evidence" value="ECO:0007669"/>
    <property type="project" value="InterPro"/>
</dbReference>
<evidence type="ECO:0000313" key="3">
    <source>
        <dbReference type="Proteomes" id="UP000703822"/>
    </source>
</evidence>
<organism evidence="2 3">
    <name type="scientific">Streptococcus vestibularis</name>
    <dbReference type="NCBI Taxonomy" id="1343"/>
    <lineage>
        <taxon>Bacteria</taxon>
        <taxon>Bacillati</taxon>
        <taxon>Bacillota</taxon>
        <taxon>Bacilli</taxon>
        <taxon>Lactobacillales</taxon>
        <taxon>Streptococcaceae</taxon>
        <taxon>Streptococcus</taxon>
    </lineage>
</organism>
<name>A0A943M0W8_STRVE</name>
<protein>
    <submittedName>
        <fullName evidence="2">ABC-F family ATP-binding cassette domain-containing protein</fullName>
    </submittedName>
</protein>
<dbReference type="InterPro" id="IPR017871">
    <property type="entry name" value="ABC_transporter-like_CS"/>
</dbReference>
<dbReference type="Pfam" id="PF00005">
    <property type="entry name" value="ABC_tran"/>
    <property type="match status" value="1"/>
</dbReference>
<dbReference type="GO" id="GO:0005524">
    <property type="term" value="F:ATP binding"/>
    <property type="evidence" value="ECO:0007669"/>
    <property type="project" value="UniProtKB-KW"/>
</dbReference>
<dbReference type="InterPro" id="IPR003439">
    <property type="entry name" value="ABC_transporter-like_ATP-bd"/>
</dbReference>
<dbReference type="CDD" id="cd03221">
    <property type="entry name" value="ABCF_EF-3"/>
    <property type="match status" value="1"/>
</dbReference>
<gene>
    <name evidence="2" type="ORF">KH901_09840</name>
</gene>
<keyword evidence="2" id="KW-0547">Nucleotide-binding</keyword>
<proteinExistence type="predicted"/>
<dbReference type="SUPFAM" id="SSF52540">
    <property type="entry name" value="P-loop containing nucleoside triphosphate hydrolases"/>
    <property type="match status" value="1"/>
</dbReference>
<dbReference type="EMBL" id="JAHAGS010000371">
    <property type="protein sequence ID" value="MBS6098713.1"/>
    <property type="molecule type" value="Genomic_DNA"/>
</dbReference>
<dbReference type="PANTHER" id="PTHR42855">
    <property type="entry name" value="ABC TRANSPORTER ATP-BINDING SUBUNIT"/>
    <property type="match status" value="1"/>
</dbReference>
<evidence type="ECO:0000259" key="1">
    <source>
        <dbReference type="Pfam" id="PF00005"/>
    </source>
</evidence>
<dbReference type="AlphaFoldDB" id="A0A943M0W8"/>
<dbReference type="Proteomes" id="UP000703822">
    <property type="component" value="Unassembled WGS sequence"/>
</dbReference>
<dbReference type="InterPro" id="IPR027417">
    <property type="entry name" value="P-loop_NTPase"/>
</dbReference>
<dbReference type="PROSITE" id="PS00211">
    <property type="entry name" value="ABC_TRANSPORTER_1"/>
    <property type="match status" value="1"/>
</dbReference>
<dbReference type="InterPro" id="IPR051309">
    <property type="entry name" value="ABCF_ATPase"/>
</dbReference>
<feature type="domain" description="ABC transporter" evidence="1">
    <location>
        <begin position="4"/>
        <end position="136"/>
    </location>
</feature>